<proteinExistence type="predicted"/>
<sequence>MLQAAAAPAGAALRFPPEAAQAASSTPQSDIPASGDISLDLQIKTPACAGICI</sequence>
<evidence type="ECO:0000313" key="1">
    <source>
        <dbReference type="EMBL" id="AMP07697.1"/>
    </source>
</evidence>
<reference evidence="1 2" key="1">
    <citation type="submission" date="2015-11" db="EMBL/GenBank/DDBJ databases">
        <title>Exploring the genomic traits of fungus-feeding bacterial genus Collimonas.</title>
        <authorList>
            <person name="Song C."/>
            <person name="Schmidt R."/>
            <person name="de Jager V."/>
            <person name="Krzyzanowska D."/>
            <person name="Jongedijk E."/>
            <person name="Cankar K."/>
            <person name="Beekwilder J."/>
            <person name="van Veen A."/>
            <person name="de Boer W."/>
            <person name="van Veen J.A."/>
            <person name="Garbeva P."/>
        </authorList>
    </citation>
    <scope>NUCLEOTIDE SEQUENCE [LARGE SCALE GENOMIC DNA]</scope>
    <source>
        <strain evidence="1 2">Ter91</strain>
    </source>
</reference>
<organism evidence="1 2">
    <name type="scientific">Collimonas pratensis</name>
    <dbReference type="NCBI Taxonomy" id="279113"/>
    <lineage>
        <taxon>Bacteria</taxon>
        <taxon>Pseudomonadati</taxon>
        <taxon>Pseudomonadota</taxon>
        <taxon>Betaproteobacteria</taxon>
        <taxon>Burkholderiales</taxon>
        <taxon>Oxalobacteraceae</taxon>
        <taxon>Collimonas</taxon>
    </lineage>
</organism>
<dbReference type="KEGG" id="cpra:CPter91_5411"/>
<name>A0A127QCD4_9BURK</name>
<accession>A0A127QCD4</accession>
<dbReference type="EMBL" id="CP013234">
    <property type="protein sequence ID" value="AMP07697.1"/>
    <property type="molecule type" value="Genomic_DNA"/>
</dbReference>
<dbReference type="AlphaFoldDB" id="A0A127QCD4"/>
<evidence type="ECO:0000313" key="2">
    <source>
        <dbReference type="Proteomes" id="UP000074561"/>
    </source>
</evidence>
<dbReference type="Proteomes" id="UP000074561">
    <property type="component" value="Chromosome"/>
</dbReference>
<gene>
    <name evidence="1" type="ORF">CPter91_5411</name>
</gene>
<protein>
    <submittedName>
        <fullName evidence="1">Uncharacterized protein</fullName>
    </submittedName>
</protein>